<accession>A0A8C9TJP9</accession>
<dbReference type="InterPro" id="IPR016162">
    <property type="entry name" value="Ald_DH_N"/>
</dbReference>
<dbReference type="PANTHER" id="PTHR43570">
    <property type="entry name" value="ALDEHYDE DEHYDROGENASE"/>
    <property type="match status" value="1"/>
</dbReference>
<dbReference type="SUPFAM" id="SSF53720">
    <property type="entry name" value="ALDH-like"/>
    <property type="match status" value="1"/>
</dbReference>
<evidence type="ECO:0000256" key="2">
    <source>
        <dbReference type="ARBA" id="ARBA00023002"/>
    </source>
</evidence>
<reference evidence="5 6" key="1">
    <citation type="submission" date="2019-04" db="EMBL/GenBank/DDBJ databases">
        <authorList>
            <consortium name="Wellcome Sanger Institute Data Sharing"/>
        </authorList>
    </citation>
    <scope>NUCLEOTIDE SEQUENCE [LARGE SCALE GENOMIC DNA]</scope>
</reference>
<dbReference type="InterPro" id="IPR015590">
    <property type="entry name" value="Aldehyde_DH_dom"/>
</dbReference>
<dbReference type="GO" id="GO:0004029">
    <property type="term" value="F:aldehyde dehydrogenase (NAD+) activity"/>
    <property type="evidence" value="ECO:0007669"/>
    <property type="project" value="TreeGrafter"/>
</dbReference>
<protein>
    <recommendedName>
        <fullName evidence="3">Aldehyde dehydrogenase</fullName>
    </recommendedName>
</protein>
<dbReference type="GeneTree" id="ENSGT00940000155904"/>
<evidence type="ECO:0000256" key="3">
    <source>
        <dbReference type="PIRNR" id="PIRNR036492"/>
    </source>
</evidence>
<evidence type="ECO:0000313" key="6">
    <source>
        <dbReference type="Proteomes" id="UP000694397"/>
    </source>
</evidence>
<dbReference type="PIRSF" id="PIRSF036492">
    <property type="entry name" value="ALDH"/>
    <property type="match status" value="1"/>
</dbReference>
<reference evidence="5" key="2">
    <citation type="submission" date="2025-08" db="UniProtKB">
        <authorList>
            <consortium name="Ensembl"/>
        </authorList>
    </citation>
    <scope>IDENTIFICATION</scope>
</reference>
<dbReference type="GO" id="GO:0004028">
    <property type="term" value="F:3-chloroallyl aldehyde dehydrogenase activity"/>
    <property type="evidence" value="ECO:0007669"/>
    <property type="project" value="TreeGrafter"/>
</dbReference>
<reference evidence="5" key="3">
    <citation type="submission" date="2025-09" db="UniProtKB">
        <authorList>
            <consortium name="Ensembl"/>
        </authorList>
    </citation>
    <scope>IDENTIFICATION</scope>
</reference>
<dbReference type="GO" id="GO:0005737">
    <property type="term" value="C:cytoplasm"/>
    <property type="evidence" value="ECO:0007669"/>
    <property type="project" value="TreeGrafter"/>
</dbReference>
<comment type="similarity">
    <text evidence="1 3">Belongs to the aldehyde dehydrogenase family.</text>
</comment>
<dbReference type="PANTHER" id="PTHR43570:SF2">
    <property type="entry name" value="ALDEHYDE DEHYDROGENASE FAMILY 3 MEMBER B1"/>
    <property type="match status" value="1"/>
</dbReference>
<dbReference type="Ensembl" id="ENSSFOT00015048691.1">
    <property type="protein sequence ID" value="ENSSFOP00015054667.1"/>
    <property type="gene ID" value="ENSSFOG00015030068.1"/>
</dbReference>
<evidence type="ECO:0000259" key="4">
    <source>
        <dbReference type="Pfam" id="PF00171"/>
    </source>
</evidence>
<name>A0A8C9TJP9_SCLFO</name>
<dbReference type="AlphaFoldDB" id="A0A8C9TJP9"/>
<dbReference type="GO" id="GO:0006081">
    <property type="term" value="P:aldehyde metabolic process"/>
    <property type="evidence" value="ECO:0007669"/>
    <property type="project" value="InterPro"/>
</dbReference>
<dbReference type="InterPro" id="IPR012394">
    <property type="entry name" value="Aldehyde_DH_NAD(P)"/>
</dbReference>
<dbReference type="InterPro" id="IPR016161">
    <property type="entry name" value="Ald_DH/histidinol_DH"/>
</dbReference>
<dbReference type="OrthoDB" id="440325at2759"/>
<evidence type="ECO:0000256" key="1">
    <source>
        <dbReference type="ARBA" id="ARBA00009986"/>
    </source>
</evidence>
<dbReference type="Pfam" id="PF00171">
    <property type="entry name" value="Aldedh"/>
    <property type="match status" value="1"/>
</dbReference>
<dbReference type="InterPro" id="IPR016163">
    <property type="entry name" value="Ald_DH_C"/>
</dbReference>
<feature type="domain" description="Aldehyde dehydrogenase" evidence="4">
    <location>
        <begin position="41"/>
        <end position="386"/>
    </location>
</feature>
<evidence type="ECO:0000313" key="5">
    <source>
        <dbReference type="Ensembl" id="ENSSFOP00015054667.1"/>
    </source>
</evidence>
<dbReference type="Gene3D" id="3.40.605.10">
    <property type="entry name" value="Aldehyde Dehydrogenase, Chain A, domain 1"/>
    <property type="match status" value="1"/>
</dbReference>
<dbReference type="Proteomes" id="UP000694397">
    <property type="component" value="Chromosome 3"/>
</dbReference>
<keyword evidence="2 3" id="KW-0560">Oxidoreductase</keyword>
<dbReference type="Gene3D" id="3.40.309.10">
    <property type="entry name" value="Aldehyde Dehydrogenase, Chain A, domain 2"/>
    <property type="match status" value="1"/>
</dbReference>
<proteinExistence type="inferred from homology"/>
<keyword evidence="6" id="KW-1185">Reference proteome</keyword>
<organism evidence="5 6">
    <name type="scientific">Scleropages formosus</name>
    <name type="common">Asian bonytongue</name>
    <name type="synonym">Osteoglossum formosum</name>
    <dbReference type="NCBI Taxonomy" id="113540"/>
    <lineage>
        <taxon>Eukaryota</taxon>
        <taxon>Metazoa</taxon>
        <taxon>Chordata</taxon>
        <taxon>Craniata</taxon>
        <taxon>Vertebrata</taxon>
        <taxon>Euteleostomi</taxon>
        <taxon>Actinopterygii</taxon>
        <taxon>Neopterygii</taxon>
        <taxon>Teleostei</taxon>
        <taxon>Osteoglossocephala</taxon>
        <taxon>Osteoglossomorpha</taxon>
        <taxon>Osteoglossiformes</taxon>
        <taxon>Osteoglossidae</taxon>
        <taxon>Scleropages</taxon>
    </lineage>
</organism>
<sequence length="420" mass="46956">QFRLGQLKALLTLVTDNEQQFWRLYMKEPSPRYRSIPTFEAILSEVDMVINELSYTISHLKSWMAPEYVEKNLVSCFIGFVQHPPGVVLIIGAWNYPFQLILLPLIGTIAAGNCAIVKPSEISVTTGKLLADLIPKYLSQECYAVICGGIEETKKLLENRFDHIFYTGTAVGRSVLQAQQCISPPSLWSWGGKCPCLMYGKLDIQAAAKRLVWAKSSMRAKAVWHRDYVLCNRQTCEALVPALRQALEAFYGQRPRNHCARLVSLLERSTGKVVIGGETDKEEKYIDVKETDALMEEEIFGPILPIISIDTLADAISFVNAREKPLALYVFSDESKVILEQTSSGGFCSNDGIVHMCLPGLPFGGVGNSGMGSYHGRWGFETFSHRRACMLRGWGLERSNLGWLRWATGARRQGWGCSVM</sequence>